<dbReference type="FunFam" id="1.20.144.10:FF:000016">
    <property type="entry name" value="Phospholipid phosphatase 2"/>
    <property type="match status" value="1"/>
</dbReference>
<evidence type="ECO:0000313" key="37">
    <source>
        <dbReference type="Proteomes" id="UP000472271"/>
    </source>
</evidence>
<keyword evidence="12 34" id="KW-0812">Transmembrane</keyword>
<evidence type="ECO:0000256" key="8">
    <source>
        <dbReference type="ARBA" id="ARBA00005074"/>
    </source>
</evidence>
<dbReference type="Gene3D" id="1.20.144.10">
    <property type="entry name" value="Phosphatidic acid phosphatase type 2/haloperoxidase"/>
    <property type="match status" value="1"/>
</dbReference>
<evidence type="ECO:0000256" key="21">
    <source>
        <dbReference type="ARBA" id="ARBA00025707"/>
    </source>
</evidence>
<dbReference type="InterPro" id="IPR000326">
    <property type="entry name" value="PAP2/HPO"/>
</dbReference>
<dbReference type="GO" id="GO:0031901">
    <property type="term" value="C:early endosome membrane"/>
    <property type="evidence" value="ECO:0007669"/>
    <property type="project" value="UniProtKB-SubCell"/>
</dbReference>
<comment type="catalytic activity">
    <reaction evidence="2">
        <text>1,2-di-(9Z-octadecenoyl)-sn-glycero-3-phosphate + H2O = 1,2-di-(9Z-octadecenoyl)-sn-glycerol + phosphate</text>
        <dbReference type="Rhea" id="RHEA:43244"/>
        <dbReference type="ChEBI" id="CHEBI:15377"/>
        <dbReference type="ChEBI" id="CHEBI:43474"/>
        <dbReference type="ChEBI" id="CHEBI:52333"/>
        <dbReference type="ChEBI" id="CHEBI:74546"/>
    </reaction>
    <physiologicalReaction direction="left-to-right" evidence="2">
        <dbReference type="Rhea" id="RHEA:43245"/>
    </physiologicalReaction>
</comment>
<comment type="catalytic activity">
    <reaction evidence="25">
        <text>sphing-4-enine 1-phosphate + H2O = sphing-4-enine + phosphate</text>
        <dbReference type="Rhea" id="RHEA:27518"/>
        <dbReference type="ChEBI" id="CHEBI:15377"/>
        <dbReference type="ChEBI" id="CHEBI:43474"/>
        <dbReference type="ChEBI" id="CHEBI:57756"/>
        <dbReference type="ChEBI" id="CHEBI:60119"/>
    </reaction>
    <physiologicalReaction direction="left-to-right" evidence="25">
        <dbReference type="Rhea" id="RHEA:27519"/>
    </physiologicalReaction>
</comment>
<evidence type="ECO:0000256" key="23">
    <source>
        <dbReference type="ARBA" id="ARBA00047355"/>
    </source>
</evidence>
<dbReference type="SUPFAM" id="SSF48317">
    <property type="entry name" value="Acid phosphatase/Vanadium-dependent haloperoxidase"/>
    <property type="match status" value="1"/>
</dbReference>
<evidence type="ECO:0000256" key="27">
    <source>
        <dbReference type="ARBA" id="ARBA00062356"/>
    </source>
</evidence>
<comment type="catalytic activity">
    <reaction evidence="22">
        <text>a monoacyl-sn-glycero-3-phosphate + H2O = a monoacylglycerol + phosphate</text>
        <dbReference type="Rhea" id="RHEA:46736"/>
        <dbReference type="ChEBI" id="CHEBI:15377"/>
        <dbReference type="ChEBI" id="CHEBI:17408"/>
        <dbReference type="ChEBI" id="CHEBI:43474"/>
        <dbReference type="ChEBI" id="CHEBI:77589"/>
    </reaction>
    <physiologicalReaction direction="left-to-right" evidence="22">
        <dbReference type="Rhea" id="RHEA:46737"/>
    </physiologicalReaction>
</comment>
<evidence type="ECO:0000256" key="2">
    <source>
        <dbReference type="ARBA" id="ARBA00000980"/>
    </source>
</evidence>
<reference evidence="36" key="2">
    <citation type="submission" date="2025-08" db="UniProtKB">
        <authorList>
            <consortium name="Ensembl"/>
        </authorList>
    </citation>
    <scope>IDENTIFICATION</scope>
</reference>
<dbReference type="InterPro" id="IPR043216">
    <property type="entry name" value="PAP-like"/>
</dbReference>
<evidence type="ECO:0000256" key="7">
    <source>
        <dbReference type="ARBA" id="ARBA00004651"/>
    </source>
</evidence>
<evidence type="ECO:0000256" key="19">
    <source>
        <dbReference type="ARBA" id="ARBA00023180"/>
    </source>
</evidence>
<feature type="transmembrane region" description="Helical" evidence="34">
    <location>
        <begin position="69"/>
        <end position="91"/>
    </location>
</feature>
<keyword evidence="18 34" id="KW-0472">Membrane</keyword>
<dbReference type="AlphaFoldDB" id="A0A672YTA4"/>
<evidence type="ECO:0000313" key="36">
    <source>
        <dbReference type="Ensembl" id="ENSSORP00005007846.1"/>
    </source>
</evidence>
<organism evidence="36 37">
    <name type="scientific">Sphaeramia orbicularis</name>
    <name type="common">orbiculate cardinalfish</name>
    <dbReference type="NCBI Taxonomy" id="375764"/>
    <lineage>
        <taxon>Eukaryota</taxon>
        <taxon>Metazoa</taxon>
        <taxon>Chordata</taxon>
        <taxon>Craniata</taxon>
        <taxon>Vertebrata</taxon>
        <taxon>Euteleostomi</taxon>
        <taxon>Actinopterygii</taxon>
        <taxon>Neopterygii</taxon>
        <taxon>Teleostei</taxon>
        <taxon>Neoteleostei</taxon>
        <taxon>Acanthomorphata</taxon>
        <taxon>Gobiaria</taxon>
        <taxon>Kurtiformes</taxon>
        <taxon>Apogonoidei</taxon>
        <taxon>Apogonidae</taxon>
        <taxon>Apogoninae</taxon>
        <taxon>Sphaeramia</taxon>
    </lineage>
</organism>
<comment type="similarity">
    <text evidence="9">Belongs to the PA-phosphatase related phosphoesterase family.</text>
</comment>
<evidence type="ECO:0000256" key="6">
    <source>
        <dbReference type="ARBA" id="ARBA00004520"/>
    </source>
</evidence>
<evidence type="ECO:0000256" key="14">
    <source>
        <dbReference type="ARBA" id="ARBA00022801"/>
    </source>
</evidence>
<dbReference type="InterPro" id="IPR036938">
    <property type="entry name" value="PAP2/HPO_sf"/>
</dbReference>
<feature type="transmembrane region" description="Helical" evidence="34">
    <location>
        <begin position="233"/>
        <end position="251"/>
    </location>
</feature>
<dbReference type="GO" id="GO:0046839">
    <property type="term" value="P:phospholipid dephosphorylation"/>
    <property type="evidence" value="ECO:0007669"/>
    <property type="project" value="TreeGrafter"/>
</dbReference>
<evidence type="ECO:0000259" key="35">
    <source>
        <dbReference type="SMART" id="SM00014"/>
    </source>
</evidence>
<evidence type="ECO:0000256" key="34">
    <source>
        <dbReference type="SAM" id="Phobius"/>
    </source>
</evidence>
<feature type="transmembrane region" description="Helical" evidence="34">
    <location>
        <begin position="103"/>
        <end position="121"/>
    </location>
</feature>
<feature type="region of interest" description="Disordered" evidence="33">
    <location>
        <begin position="261"/>
        <end position="296"/>
    </location>
</feature>
<dbReference type="Proteomes" id="UP000472271">
    <property type="component" value="Chromosome 22"/>
</dbReference>
<comment type="pathway">
    <text evidence="21">Phospholipid metabolism.</text>
</comment>
<keyword evidence="11" id="KW-1003">Cell membrane</keyword>
<evidence type="ECO:0000256" key="11">
    <source>
        <dbReference type="ARBA" id="ARBA00022475"/>
    </source>
</evidence>
<evidence type="ECO:0000256" key="9">
    <source>
        <dbReference type="ARBA" id="ARBA00008816"/>
    </source>
</evidence>
<dbReference type="Ensembl" id="ENSSORT00005008129.1">
    <property type="protein sequence ID" value="ENSSORP00005007846.1"/>
    <property type="gene ID" value="ENSSORG00005004424.1"/>
</dbReference>
<evidence type="ECO:0000256" key="17">
    <source>
        <dbReference type="ARBA" id="ARBA00023098"/>
    </source>
</evidence>
<evidence type="ECO:0000256" key="1">
    <source>
        <dbReference type="ARBA" id="ARBA00000974"/>
    </source>
</evidence>
<sequence length="296" mass="33127">MQRNSSGGNMSTEQGKKLILIVVDILCVFVAALPSAILTIRFSPYQRGIYCDDKSISYPYRRDTISHGAMAAVTITCSIVIITTGEAYLVYTKRLHSNSQFNQYLSALYKVVGTFLFGAAVSQSLTDLAKFTIGRPRPNFLSVCAPAVCNGYMLQINCTGNLRNATESRLSFYSGHSSFGMYCMLFLSLYVQARMQGKWTRLVRPTIQFFLLAFAFYVGYTRVSDYKHHWSDVLVGLLQGALIAILTVRYVSDFFKRRPPPCTQADPAESEHLERKPSPQPPDSQHGNHYNYSGAV</sequence>
<dbReference type="Pfam" id="PF01569">
    <property type="entry name" value="PAP2"/>
    <property type="match status" value="1"/>
</dbReference>
<evidence type="ECO:0000256" key="24">
    <source>
        <dbReference type="ARBA" id="ARBA00048010"/>
    </source>
</evidence>
<dbReference type="GO" id="GO:0005886">
    <property type="term" value="C:plasma membrane"/>
    <property type="evidence" value="ECO:0007669"/>
    <property type="project" value="UniProtKB-SubCell"/>
</dbReference>
<evidence type="ECO:0000256" key="18">
    <source>
        <dbReference type="ARBA" id="ARBA00023136"/>
    </source>
</evidence>
<dbReference type="EC" id="3.1.3.4" evidence="10"/>
<evidence type="ECO:0000256" key="26">
    <source>
        <dbReference type="ARBA" id="ARBA00058757"/>
    </source>
</evidence>
<comment type="catalytic activity">
    <reaction evidence="23">
        <text>N-(octanoyl)-sphing-4-enine-1-phosphate + H2O = N-octanoylsphing-4-enine + phosphate</text>
        <dbReference type="Rhea" id="RHEA:62040"/>
        <dbReference type="ChEBI" id="CHEBI:15377"/>
        <dbReference type="ChEBI" id="CHEBI:43474"/>
        <dbReference type="ChEBI" id="CHEBI:45815"/>
        <dbReference type="ChEBI" id="CHEBI:85376"/>
    </reaction>
    <physiologicalReaction direction="left-to-right" evidence="23">
        <dbReference type="Rhea" id="RHEA:62041"/>
    </physiologicalReaction>
</comment>
<comment type="catalytic activity">
    <reaction evidence="20">
        <text>an N-acylsphing-4-enine 1-phosphate + H2O = an N-acylsphing-4-enine + phosphate</text>
        <dbReference type="Rhea" id="RHEA:33743"/>
        <dbReference type="ChEBI" id="CHEBI:15377"/>
        <dbReference type="ChEBI" id="CHEBI:43474"/>
        <dbReference type="ChEBI" id="CHEBI:52639"/>
        <dbReference type="ChEBI" id="CHEBI:57674"/>
    </reaction>
    <physiologicalReaction direction="left-to-right" evidence="20">
        <dbReference type="Rhea" id="RHEA:33744"/>
    </physiologicalReaction>
</comment>
<evidence type="ECO:0000256" key="3">
    <source>
        <dbReference type="ARBA" id="ARBA00001180"/>
    </source>
</evidence>
<evidence type="ECO:0000256" key="10">
    <source>
        <dbReference type="ARBA" id="ARBA00012638"/>
    </source>
</evidence>
<comment type="subcellular location">
    <subcellularLocation>
        <location evidence="7">Cell membrane</location>
        <topology evidence="7">Multi-pass membrane protein</topology>
    </subcellularLocation>
    <subcellularLocation>
        <location evidence="6">Early endosome membrane</location>
        <topology evidence="6">Multi-pass membrane protein</topology>
    </subcellularLocation>
    <subcellularLocation>
        <location evidence="5">Endoplasmic reticulum membrane</location>
        <topology evidence="5">Multi-pass membrane protein</topology>
    </subcellularLocation>
</comment>
<keyword evidence="14" id="KW-0378">Hydrolase</keyword>
<evidence type="ECO:0000256" key="15">
    <source>
        <dbReference type="ARBA" id="ARBA00022824"/>
    </source>
</evidence>
<dbReference type="SMART" id="SM00014">
    <property type="entry name" value="acidPPc"/>
    <property type="match status" value="1"/>
</dbReference>
<dbReference type="PANTHER" id="PTHR10165:SF25">
    <property type="entry name" value="PHOSPHOLIPID PHOSPHATASE 2"/>
    <property type="match status" value="1"/>
</dbReference>
<evidence type="ECO:0000256" key="4">
    <source>
        <dbReference type="ARBA" id="ARBA00001611"/>
    </source>
</evidence>
<feature type="transmembrane region" description="Helical" evidence="34">
    <location>
        <begin position="18"/>
        <end position="40"/>
    </location>
</feature>
<keyword evidence="15" id="KW-0256">Endoplasmic reticulum</keyword>
<keyword evidence="37" id="KW-1185">Reference proteome</keyword>
<feature type="transmembrane region" description="Helical" evidence="34">
    <location>
        <begin position="202"/>
        <end position="221"/>
    </location>
</feature>
<evidence type="ECO:0000256" key="22">
    <source>
        <dbReference type="ARBA" id="ARBA00047320"/>
    </source>
</evidence>
<dbReference type="CDD" id="cd03384">
    <property type="entry name" value="PAP2_wunen"/>
    <property type="match status" value="1"/>
</dbReference>
<evidence type="ECO:0000256" key="13">
    <source>
        <dbReference type="ARBA" id="ARBA00022753"/>
    </source>
</evidence>
<evidence type="ECO:0000256" key="30">
    <source>
        <dbReference type="ARBA" id="ARBA00080057"/>
    </source>
</evidence>
<accession>A0A672YTA4</accession>
<gene>
    <name evidence="36" type="primary">plpp2a</name>
</gene>
<evidence type="ECO:0000256" key="31">
    <source>
        <dbReference type="ARBA" id="ARBA00080461"/>
    </source>
</evidence>
<evidence type="ECO:0000256" key="28">
    <source>
        <dbReference type="ARBA" id="ARBA00074736"/>
    </source>
</evidence>
<keyword evidence="17" id="KW-0443">Lipid metabolism</keyword>
<evidence type="ECO:0000256" key="16">
    <source>
        <dbReference type="ARBA" id="ARBA00022989"/>
    </source>
</evidence>
<dbReference type="OrthoDB" id="8907274at2759"/>
<feature type="domain" description="Phosphatidic acid phosphatase type 2/haloperoxidase" evidence="35">
    <location>
        <begin position="112"/>
        <end position="248"/>
    </location>
</feature>
<evidence type="ECO:0000256" key="32">
    <source>
        <dbReference type="ARBA" id="ARBA00082408"/>
    </source>
</evidence>
<proteinExistence type="inferred from homology"/>
<evidence type="ECO:0000256" key="20">
    <source>
        <dbReference type="ARBA" id="ARBA00023977"/>
    </source>
</evidence>
<protein>
    <recommendedName>
        <fullName evidence="28">Phospholipid phosphatase 2</fullName>
        <ecNumber evidence="10">3.1.3.4</ecNumber>
    </recommendedName>
    <alternativeName>
        <fullName evidence="32">Lipid phosphate phosphohydrolase 2</fullName>
    </alternativeName>
    <alternativeName>
        <fullName evidence="30">PAP2-gamma</fullName>
    </alternativeName>
    <alternativeName>
        <fullName evidence="29">Phosphatidate phosphohydrolase type 2c</fullName>
    </alternativeName>
    <alternativeName>
        <fullName evidence="31">Phosphatidic acid phosphatase 2c</fullName>
    </alternativeName>
</protein>
<dbReference type="GO" id="GO:0007165">
    <property type="term" value="P:signal transduction"/>
    <property type="evidence" value="ECO:0007669"/>
    <property type="project" value="TreeGrafter"/>
</dbReference>
<evidence type="ECO:0000256" key="12">
    <source>
        <dbReference type="ARBA" id="ARBA00022692"/>
    </source>
</evidence>
<name>A0A672YTA4_9TELE</name>
<reference evidence="36" key="1">
    <citation type="submission" date="2019-06" db="EMBL/GenBank/DDBJ databases">
        <authorList>
            <consortium name="Wellcome Sanger Institute Data Sharing"/>
        </authorList>
    </citation>
    <scope>NUCLEOTIDE SEQUENCE [LARGE SCALE GENOMIC DNA]</scope>
</reference>
<comment type="catalytic activity">
    <reaction evidence="1">
        <text>(9Z)-octadecenoyl-sn-glycero-3-phosphate + H2O = (9Z-octadecenoyl)-glycerol + phosphate</text>
        <dbReference type="Rhea" id="RHEA:50884"/>
        <dbReference type="ChEBI" id="CHEBI:15377"/>
        <dbReference type="ChEBI" id="CHEBI:43474"/>
        <dbReference type="ChEBI" id="CHEBI:75937"/>
        <dbReference type="ChEBI" id="CHEBI:84973"/>
    </reaction>
    <physiologicalReaction direction="left-to-right" evidence="1">
        <dbReference type="Rhea" id="RHEA:50885"/>
    </physiologicalReaction>
</comment>
<evidence type="ECO:0000256" key="29">
    <source>
        <dbReference type="ARBA" id="ARBA00075472"/>
    </source>
</evidence>
<comment type="catalytic activity">
    <reaction evidence="24">
        <text>N-(9Z-octadecenoyl)-ethanolamine phosphate + H2O = N-(9Z-octadecenoyl) ethanolamine + phosphate</text>
        <dbReference type="Rhea" id="RHEA:62160"/>
        <dbReference type="ChEBI" id="CHEBI:15377"/>
        <dbReference type="ChEBI" id="CHEBI:43474"/>
        <dbReference type="ChEBI" id="CHEBI:71466"/>
        <dbReference type="ChEBI" id="CHEBI:145465"/>
    </reaction>
    <physiologicalReaction direction="left-to-right" evidence="24">
        <dbReference type="Rhea" id="RHEA:62161"/>
    </physiologicalReaction>
</comment>
<dbReference type="GO" id="GO:0008195">
    <property type="term" value="F:phosphatidate phosphatase activity"/>
    <property type="evidence" value="ECO:0007669"/>
    <property type="project" value="UniProtKB-EC"/>
</dbReference>
<keyword evidence="16 34" id="KW-1133">Transmembrane helix</keyword>
<keyword evidence="13" id="KW-0967">Endosome</keyword>
<comment type="catalytic activity">
    <reaction evidence="4">
        <text>1,2-dihexadecanoyl-sn-glycero-3-phosphate + H2O = 1,2-dihexadecanoyl-sn-glycerol + phosphate</text>
        <dbReference type="Rhea" id="RHEA:43236"/>
        <dbReference type="ChEBI" id="CHEBI:15377"/>
        <dbReference type="ChEBI" id="CHEBI:43474"/>
        <dbReference type="ChEBI" id="CHEBI:72859"/>
        <dbReference type="ChEBI" id="CHEBI:82929"/>
    </reaction>
    <physiologicalReaction direction="left-to-right" evidence="4">
        <dbReference type="Rhea" id="RHEA:43237"/>
    </physiologicalReaction>
</comment>
<dbReference type="FunCoup" id="A0A672YTA4">
    <property type="interactions" value="189"/>
</dbReference>
<reference evidence="36" key="3">
    <citation type="submission" date="2025-09" db="UniProtKB">
        <authorList>
            <consortium name="Ensembl"/>
        </authorList>
    </citation>
    <scope>IDENTIFICATION</scope>
</reference>
<dbReference type="PANTHER" id="PTHR10165">
    <property type="entry name" value="LIPID PHOSPHATE PHOSPHATASE"/>
    <property type="match status" value="1"/>
</dbReference>
<comment type="function">
    <text evidence="26">Magnesium-independent phospholipid phosphatase that catalyzes the dephosphorylation of a variety of glycerolipid and sphingolipid phosphate esters including phosphatidate/PA, lysophosphatidate/LPA, sphingosine 1-phosphate/S1P and ceramide 1-phosphate/C1P. Has no apparent extracellular phosphatase activity and therefore most probably acts intracellularly. Also acts on N-oleoyl ethanolamine phosphate/N-(9Z-octadecenoyl)-ethanolamine phosphate, a potential physiological compound. Through dephosphorylation of these bioactive lipid mediators produces new bioactive compounds and may regulate signal transduction in different cellular processes. Indirectly regulates, for instance, cell cycle G1/S phase transition through its phospholipid phosphatase activity.</text>
</comment>
<evidence type="ECO:0000256" key="33">
    <source>
        <dbReference type="SAM" id="MobiDB-lite"/>
    </source>
</evidence>
<dbReference type="GO" id="GO:0005789">
    <property type="term" value="C:endoplasmic reticulum membrane"/>
    <property type="evidence" value="ECO:0007669"/>
    <property type="project" value="UniProtKB-SubCell"/>
</dbReference>
<dbReference type="InParanoid" id="A0A672YTA4"/>
<comment type="subunit">
    <text evidence="27">Forms functional homodimers and homooligomers. Can also form heterooligomers with PLPP1 and PLPP3.</text>
</comment>
<feature type="compositionally biased region" description="Polar residues" evidence="33">
    <location>
        <begin position="283"/>
        <end position="296"/>
    </location>
</feature>
<evidence type="ECO:0000256" key="25">
    <source>
        <dbReference type="ARBA" id="ARBA00049314"/>
    </source>
</evidence>
<dbReference type="GO" id="GO:0006644">
    <property type="term" value="P:phospholipid metabolic process"/>
    <property type="evidence" value="ECO:0007669"/>
    <property type="project" value="InterPro"/>
</dbReference>
<evidence type="ECO:0000256" key="5">
    <source>
        <dbReference type="ARBA" id="ARBA00004477"/>
    </source>
</evidence>
<feature type="transmembrane region" description="Helical" evidence="34">
    <location>
        <begin position="170"/>
        <end position="190"/>
    </location>
</feature>
<comment type="catalytic activity">
    <reaction evidence="3">
        <text>a 1,2-diacyl-sn-glycero-3-phosphate + H2O = a 1,2-diacyl-sn-glycerol + phosphate</text>
        <dbReference type="Rhea" id="RHEA:27429"/>
        <dbReference type="ChEBI" id="CHEBI:15377"/>
        <dbReference type="ChEBI" id="CHEBI:17815"/>
        <dbReference type="ChEBI" id="CHEBI:43474"/>
        <dbReference type="ChEBI" id="CHEBI:58608"/>
        <dbReference type="EC" id="3.1.3.4"/>
    </reaction>
    <physiologicalReaction direction="left-to-right" evidence="3">
        <dbReference type="Rhea" id="RHEA:27430"/>
    </physiologicalReaction>
</comment>
<keyword evidence="19" id="KW-0325">Glycoprotein</keyword>
<comment type="pathway">
    <text evidence="8">Lipid metabolism; phospholipid metabolism.</text>
</comment>